<keyword evidence="1" id="KW-0472">Membrane</keyword>
<evidence type="ECO:0000256" key="1">
    <source>
        <dbReference type="SAM" id="Phobius"/>
    </source>
</evidence>
<dbReference type="AlphaFoldDB" id="A0AAV7I9Z8"/>
<keyword evidence="1" id="KW-1133">Transmembrane helix</keyword>
<name>A0AAV7I9Z8_COTGL</name>
<comment type="caution">
    <text evidence="2">The sequence shown here is derived from an EMBL/GenBank/DDBJ whole genome shotgun (WGS) entry which is preliminary data.</text>
</comment>
<sequence length="203" mass="23966">MFIYRKYQKHEYNYLLSSEEEKKEDINCNTRIKRVPMYNDSFTFKHKILIPKMYHNNPSSTCFSKQIDLVWKESYNDVQYSRSSKTICMEFVDDDEFIYITKLSLTLFKHKELTAINRIIFITSSTRIVSWFGRFLAWRFQVPSAMLLICIVLITMEQLTTGKSRNSMAVFSSLTSTLFNGIKLNCPCIILLIAIVRIYLLLI</sequence>
<organism evidence="2 3">
    <name type="scientific">Cotesia glomerata</name>
    <name type="common">Lepidopteran parasitic wasp</name>
    <name type="synonym">Apanteles glomeratus</name>
    <dbReference type="NCBI Taxonomy" id="32391"/>
    <lineage>
        <taxon>Eukaryota</taxon>
        <taxon>Metazoa</taxon>
        <taxon>Ecdysozoa</taxon>
        <taxon>Arthropoda</taxon>
        <taxon>Hexapoda</taxon>
        <taxon>Insecta</taxon>
        <taxon>Pterygota</taxon>
        <taxon>Neoptera</taxon>
        <taxon>Endopterygota</taxon>
        <taxon>Hymenoptera</taxon>
        <taxon>Apocrita</taxon>
        <taxon>Ichneumonoidea</taxon>
        <taxon>Braconidae</taxon>
        <taxon>Microgastrinae</taxon>
        <taxon>Cotesia</taxon>
    </lineage>
</organism>
<keyword evidence="1" id="KW-0812">Transmembrane</keyword>
<dbReference type="Proteomes" id="UP000826195">
    <property type="component" value="Unassembled WGS sequence"/>
</dbReference>
<evidence type="ECO:0000313" key="2">
    <source>
        <dbReference type="EMBL" id="KAH0547020.1"/>
    </source>
</evidence>
<reference evidence="2 3" key="1">
    <citation type="journal article" date="2021" name="J. Hered.">
        <title>A chromosome-level genome assembly of the parasitoid wasp, Cotesia glomerata (Hymenoptera: Braconidae).</title>
        <authorList>
            <person name="Pinto B.J."/>
            <person name="Weis J.J."/>
            <person name="Gamble T."/>
            <person name="Ode P.J."/>
            <person name="Paul R."/>
            <person name="Zaspel J.M."/>
        </authorList>
    </citation>
    <scope>NUCLEOTIDE SEQUENCE [LARGE SCALE GENOMIC DNA]</scope>
    <source>
        <strain evidence="2">CgM1</strain>
    </source>
</reference>
<protein>
    <submittedName>
        <fullName evidence="2">Uncharacterized protein</fullName>
    </submittedName>
</protein>
<proteinExistence type="predicted"/>
<feature type="transmembrane region" description="Helical" evidence="1">
    <location>
        <begin position="182"/>
        <end position="202"/>
    </location>
</feature>
<accession>A0AAV7I9Z8</accession>
<feature type="transmembrane region" description="Helical" evidence="1">
    <location>
        <begin position="136"/>
        <end position="156"/>
    </location>
</feature>
<dbReference type="EMBL" id="JAHXZJ010002237">
    <property type="protein sequence ID" value="KAH0547020.1"/>
    <property type="molecule type" value="Genomic_DNA"/>
</dbReference>
<evidence type="ECO:0000313" key="3">
    <source>
        <dbReference type="Proteomes" id="UP000826195"/>
    </source>
</evidence>
<keyword evidence="3" id="KW-1185">Reference proteome</keyword>
<gene>
    <name evidence="2" type="ORF">KQX54_016702</name>
</gene>